<reference evidence="1" key="1">
    <citation type="submission" date="2019-04" db="EMBL/GenBank/DDBJ databases">
        <title>Friends and foes A comparative genomics study of 23 Aspergillus species from section Flavi.</title>
        <authorList>
            <consortium name="DOE Joint Genome Institute"/>
            <person name="Kjaerbolling I."/>
            <person name="Vesth T."/>
            <person name="Frisvad J.C."/>
            <person name="Nybo J.L."/>
            <person name="Theobald S."/>
            <person name="Kildgaard S."/>
            <person name="Isbrandt T."/>
            <person name="Kuo A."/>
            <person name="Sato A."/>
            <person name="Lyhne E.K."/>
            <person name="Kogle M.E."/>
            <person name="Wiebenga A."/>
            <person name="Kun R.S."/>
            <person name="Lubbers R.J."/>
            <person name="Makela M.R."/>
            <person name="Barry K."/>
            <person name="Chovatia M."/>
            <person name="Clum A."/>
            <person name="Daum C."/>
            <person name="Haridas S."/>
            <person name="He G."/>
            <person name="LaButti K."/>
            <person name="Lipzen A."/>
            <person name="Mondo S."/>
            <person name="Riley R."/>
            <person name="Salamov A."/>
            <person name="Simmons B.A."/>
            <person name="Magnuson J.K."/>
            <person name="Henrissat B."/>
            <person name="Mortensen U.H."/>
            <person name="Larsen T.O."/>
            <person name="Devries R.P."/>
            <person name="Grigoriev I.V."/>
            <person name="Machida M."/>
            <person name="Baker S.E."/>
            <person name="Andersen M.R."/>
        </authorList>
    </citation>
    <scope>NUCLEOTIDE SEQUENCE</scope>
    <source>
        <strain evidence="1">CBS 117612</strain>
    </source>
</reference>
<name>A0A5N6XW32_9EURO</name>
<dbReference type="Gene3D" id="3.30.470.20">
    <property type="entry name" value="ATP-grasp fold, B domain"/>
    <property type="match status" value="1"/>
</dbReference>
<organism evidence="1">
    <name type="scientific">Aspergillus arachidicola</name>
    <dbReference type="NCBI Taxonomy" id="656916"/>
    <lineage>
        <taxon>Eukaryota</taxon>
        <taxon>Fungi</taxon>
        <taxon>Dikarya</taxon>
        <taxon>Ascomycota</taxon>
        <taxon>Pezizomycotina</taxon>
        <taxon>Eurotiomycetes</taxon>
        <taxon>Eurotiomycetidae</taxon>
        <taxon>Eurotiales</taxon>
        <taxon>Aspergillaceae</taxon>
        <taxon>Aspergillus</taxon>
        <taxon>Aspergillus subgen. Circumdati</taxon>
    </lineage>
</organism>
<dbReference type="Proteomes" id="UP000325558">
    <property type="component" value="Unassembled WGS sequence"/>
</dbReference>
<protein>
    <recommendedName>
        <fullName evidence="2">ATP-grasp domain-containing protein</fullName>
    </recommendedName>
</protein>
<dbReference type="InterPro" id="IPR053269">
    <property type="entry name" value="Asp-Met_ligase"/>
</dbReference>
<evidence type="ECO:0000313" key="1">
    <source>
        <dbReference type="EMBL" id="KAE8336536.1"/>
    </source>
</evidence>
<accession>A0A5N6XW32</accession>
<dbReference type="EMBL" id="ML737193">
    <property type="protein sequence ID" value="KAE8336536.1"/>
    <property type="molecule type" value="Genomic_DNA"/>
</dbReference>
<dbReference type="PANTHER" id="PTHR37018:SF1">
    <property type="entry name" value="CULTURE SPECIFIC PROTEIN, PUTATIVE (AFU_ORTHOLOGUE AFUA_2G00130)-RELATED"/>
    <property type="match status" value="1"/>
</dbReference>
<dbReference type="AlphaFoldDB" id="A0A5N6XW32"/>
<gene>
    <name evidence="1" type="ORF">BDV24DRAFT_155047</name>
</gene>
<evidence type="ECO:0008006" key="2">
    <source>
        <dbReference type="Google" id="ProtNLM"/>
    </source>
</evidence>
<dbReference type="SUPFAM" id="SSF56059">
    <property type="entry name" value="Glutathione synthetase ATP-binding domain-like"/>
    <property type="match status" value="1"/>
</dbReference>
<dbReference type="PANTHER" id="PTHR37018">
    <property type="entry name" value="CULTURE SPECIFIC PROTEIN, PUTATIVE (AFU_ORTHOLOGUE AFUA_2G00130)-RELATED"/>
    <property type="match status" value="1"/>
</dbReference>
<dbReference type="OrthoDB" id="5946236at2759"/>
<sequence>MHAHTSPVVLDYTLEDLYSLDGGKAADVVLAFAFPIPRVQAASSLPLSRKLTYQSPLAECPSKQDLAKRLLQSVPQRYGFVAGRMPLKGQDRLPSKMPAHHIDAMETYRQLIPEQKPKVSFARSPADVVLQPNVRLAVLSPVDCLTHLPHVTDTEEHYNLLSKRGLVYSGLLTPVSLVIDCHLLPSQVQDSSLVEAEIQRMLRTFILRTESNRQEAITVLRDKLRGMIQDMSLANQHLFPFFIGCCKQLFDDSSLWTGGCISYPEQPQIQEEYAEIMHGLARFLHSKGYYGPAGADIMIGPNGRLLVIDMNIRVTGTLHLGCLRSHFLQRGLSEATLLYPLYVGCSRDDFRQYFRSELKEGSMIISSWITNPHPKPHAVAITIAGVDRLALGNLIAKINAFKASVTRG</sequence>
<proteinExistence type="predicted"/>